<dbReference type="EMBL" id="MFHP01000027">
    <property type="protein sequence ID" value="OGF71871.1"/>
    <property type="molecule type" value="Genomic_DNA"/>
</dbReference>
<proteinExistence type="predicted"/>
<reference evidence="1 2" key="1">
    <citation type="journal article" date="2016" name="Nat. Commun.">
        <title>Thousands of microbial genomes shed light on interconnected biogeochemical processes in an aquifer system.</title>
        <authorList>
            <person name="Anantharaman K."/>
            <person name="Brown C.T."/>
            <person name="Hug L.A."/>
            <person name="Sharon I."/>
            <person name="Castelle C.J."/>
            <person name="Probst A.J."/>
            <person name="Thomas B.C."/>
            <person name="Singh A."/>
            <person name="Wilkins M.J."/>
            <person name="Karaoz U."/>
            <person name="Brodie E.L."/>
            <person name="Williams K.H."/>
            <person name="Hubbard S.S."/>
            <person name="Banfield J.F."/>
        </authorList>
    </citation>
    <scope>NUCLEOTIDE SEQUENCE [LARGE SCALE GENOMIC DNA]</scope>
</reference>
<dbReference type="Proteomes" id="UP000178743">
    <property type="component" value="Unassembled WGS sequence"/>
</dbReference>
<gene>
    <name evidence="1" type="ORF">A3C05_05290</name>
</gene>
<dbReference type="AlphaFoldDB" id="A0A1F5W9C1"/>
<evidence type="ECO:0000313" key="2">
    <source>
        <dbReference type="Proteomes" id="UP000178743"/>
    </source>
</evidence>
<accession>A0A1F5W9C1</accession>
<organism evidence="1 2">
    <name type="scientific">Candidatus Giovannonibacteria bacterium RIFCSPHIGHO2_02_FULL_45_40</name>
    <dbReference type="NCBI Taxonomy" id="1798337"/>
    <lineage>
        <taxon>Bacteria</taxon>
        <taxon>Candidatus Giovannoniibacteriota</taxon>
    </lineage>
</organism>
<name>A0A1F5W9C1_9BACT</name>
<sequence length="102" mass="11500">MGKGDKMLVTERGFTLELDGELLTITRYADGAEGKIQFEIFKIMRLQRGRRCKDCKQGRMVFAIGGMPLTLGLRCNACGTTYWPDEDILEKLAARAQRAQLN</sequence>
<protein>
    <submittedName>
        <fullName evidence="1">Uncharacterized protein</fullName>
    </submittedName>
</protein>
<evidence type="ECO:0000313" key="1">
    <source>
        <dbReference type="EMBL" id="OGF71871.1"/>
    </source>
</evidence>
<comment type="caution">
    <text evidence="1">The sequence shown here is derived from an EMBL/GenBank/DDBJ whole genome shotgun (WGS) entry which is preliminary data.</text>
</comment>